<comment type="similarity">
    <text evidence="1 2">Belongs to the small heat shock protein (HSP20) family.</text>
</comment>
<comment type="caution">
    <text evidence="4">The sequence shown here is derived from an EMBL/GenBank/DDBJ whole genome shotgun (WGS) entry which is preliminary data.</text>
</comment>
<organism evidence="4 5">
    <name type="scientific">Floccifex porci</name>
    <dbReference type="NCBI Taxonomy" id="2606629"/>
    <lineage>
        <taxon>Bacteria</taxon>
        <taxon>Bacillati</taxon>
        <taxon>Bacillota</taxon>
        <taxon>Erysipelotrichia</taxon>
        <taxon>Erysipelotrichales</taxon>
        <taxon>Erysipelotrichaceae</taxon>
        <taxon>Floccifex</taxon>
    </lineage>
</organism>
<sequence>MRYNPYQLFENDLFENTYSRSDVLKTDIHEKDGYYILNIEVPGFKKEDIRIELKEGTLKISASRNIEKNLEGKIIRQERFSGTYSRSFYVGEAIIPQDIKASFDNGELIITLPTEKQKEKQGRQLINIE</sequence>
<gene>
    <name evidence="4" type="ORF">FYJ50_07410</name>
</gene>
<proteinExistence type="inferred from homology"/>
<name>A0A7X2N3R5_9FIRM</name>
<dbReference type="Proteomes" id="UP000470082">
    <property type="component" value="Unassembled WGS sequence"/>
</dbReference>
<dbReference type="PANTHER" id="PTHR11527">
    <property type="entry name" value="HEAT-SHOCK PROTEIN 20 FAMILY MEMBER"/>
    <property type="match status" value="1"/>
</dbReference>
<protein>
    <submittedName>
        <fullName evidence="4">Hsp20/alpha crystallin family protein</fullName>
    </submittedName>
</protein>
<keyword evidence="5" id="KW-1185">Reference proteome</keyword>
<dbReference type="Pfam" id="PF00011">
    <property type="entry name" value="HSP20"/>
    <property type="match status" value="1"/>
</dbReference>
<dbReference type="SUPFAM" id="SSF49764">
    <property type="entry name" value="HSP20-like chaperones"/>
    <property type="match status" value="1"/>
</dbReference>
<evidence type="ECO:0000313" key="5">
    <source>
        <dbReference type="Proteomes" id="UP000470082"/>
    </source>
</evidence>
<evidence type="ECO:0000256" key="2">
    <source>
        <dbReference type="RuleBase" id="RU003616"/>
    </source>
</evidence>
<reference evidence="4 5" key="1">
    <citation type="submission" date="2019-08" db="EMBL/GenBank/DDBJ databases">
        <title>In-depth cultivation of the pig gut microbiome towards novel bacterial diversity and tailored functional studies.</title>
        <authorList>
            <person name="Wylensek D."/>
            <person name="Hitch T.C.A."/>
            <person name="Clavel T."/>
        </authorList>
    </citation>
    <scope>NUCLEOTIDE SEQUENCE [LARGE SCALE GENOMIC DNA]</scope>
    <source>
        <strain evidence="4 5">LKV-178-WT-2G</strain>
    </source>
</reference>
<accession>A0A7X2N3R5</accession>
<dbReference type="InterPro" id="IPR031107">
    <property type="entry name" value="Small_HSP"/>
</dbReference>
<dbReference type="RefSeq" id="WP_154460642.1">
    <property type="nucleotide sequence ID" value="NZ_JAQYTQ010000058.1"/>
</dbReference>
<dbReference type="AlphaFoldDB" id="A0A7X2N3R5"/>
<feature type="domain" description="SHSP" evidence="3">
    <location>
        <begin position="17"/>
        <end position="129"/>
    </location>
</feature>
<evidence type="ECO:0000259" key="3">
    <source>
        <dbReference type="PROSITE" id="PS01031"/>
    </source>
</evidence>
<dbReference type="PROSITE" id="PS01031">
    <property type="entry name" value="SHSP"/>
    <property type="match status" value="1"/>
</dbReference>
<dbReference type="InterPro" id="IPR008978">
    <property type="entry name" value="HSP20-like_chaperone"/>
</dbReference>
<dbReference type="InterPro" id="IPR002068">
    <property type="entry name" value="A-crystallin/Hsp20_dom"/>
</dbReference>
<dbReference type="EMBL" id="VUMM01000015">
    <property type="protein sequence ID" value="MSS01918.1"/>
    <property type="molecule type" value="Genomic_DNA"/>
</dbReference>
<dbReference type="Gene3D" id="2.60.40.790">
    <property type="match status" value="1"/>
</dbReference>
<dbReference type="CDD" id="cd06471">
    <property type="entry name" value="ACD_LpsHSP_like"/>
    <property type="match status" value="1"/>
</dbReference>
<evidence type="ECO:0000313" key="4">
    <source>
        <dbReference type="EMBL" id="MSS01918.1"/>
    </source>
</evidence>
<evidence type="ECO:0000256" key="1">
    <source>
        <dbReference type="PROSITE-ProRule" id="PRU00285"/>
    </source>
</evidence>